<dbReference type="InParanoid" id="W2RRZ3"/>
<name>W2RRZ3_CYPE1</name>
<dbReference type="CDD" id="cd00303">
    <property type="entry name" value="retropepsin_like"/>
    <property type="match status" value="1"/>
</dbReference>
<feature type="compositionally biased region" description="Polar residues" evidence="1">
    <location>
        <begin position="81"/>
        <end position="106"/>
    </location>
</feature>
<proteinExistence type="predicted"/>
<feature type="compositionally biased region" description="Basic and acidic residues" evidence="1">
    <location>
        <begin position="109"/>
        <end position="121"/>
    </location>
</feature>
<dbReference type="SUPFAM" id="SSF50630">
    <property type="entry name" value="Acid proteases"/>
    <property type="match status" value="1"/>
</dbReference>
<evidence type="ECO:0000256" key="1">
    <source>
        <dbReference type="SAM" id="MobiDB-lite"/>
    </source>
</evidence>
<dbReference type="RefSeq" id="XP_008719087.1">
    <property type="nucleotide sequence ID" value="XM_008720865.1"/>
</dbReference>
<evidence type="ECO:0000313" key="2">
    <source>
        <dbReference type="EMBL" id="ETN38498.1"/>
    </source>
</evidence>
<keyword evidence="3" id="KW-1185">Reference proteome</keyword>
<dbReference type="InterPro" id="IPR021109">
    <property type="entry name" value="Peptidase_aspartic_dom_sf"/>
</dbReference>
<feature type="region of interest" description="Disordered" evidence="1">
    <location>
        <begin position="30"/>
        <end position="142"/>
    </location>
</feature>
<dbReference type="HOGENOM" id="CLU_482327_0_0_1"/>
<gene>
    <name evidence="2" type="ORF">HMPREF1541_06533</name>
</gene>
<dbReference type="AlphaFoldDB" id="W2RRZ3"/>
<dbReference type="EMBL" id="KB822722">
    <property type="protein sequence ID" value="ETN38498.1"/>
    <property type="molecule type" value="Genomic_DNA"/>
</dbReference>
<dbReference type="Gene3D" id="2.40.70.10">
    <property type="entry name" value="Acid Proteases"/>
    <property type="match status" value="2"/>
</dbReference>
<sequence length="565" mass="62910">MDLRNDKPPTGVLPYREERPTGTFFSFFRKWAADRPTAPPQTTSPERRASPEIGSLVENLSLGDRPRSQQPYISHARTTERSLQGSKQSEYSAQAPTAISLTTSPQVIHDTHLDPEPDGRQSRGLGSWVPEVPSDPLFDNVPSSPVDDYDIDLLEGGTSLLLQPETKPITHDQLINEVKGMYAGLVLVERECVKITPARATPADGLSPGRRQRSINLRRIVNELLRASPVDATASPLQRIFNTYARALDIIVNGKASVTNTNLRQARPERLMLPIIANRRIRVDAVPDTMASRCVLKEDWAMANGIPIDRDTSESHTFVTATGRKISAIGRAFMDIAFAASPRETYRCEFAVVRQCATDMVIGEPFLKLTETLTKFRARLKKVVAPLKQAVRLMRMDPDHRKLDCLIDSERSLITTDTGSDVDLISSEYAERRGWKVTPLPAEEGYVVLADESIEKLDGYVDIPIIVGGAHIQVRFFVLDGLTCDALLGCGTLDALDVFRKHNASLVVVEGLSDLAQFQLIEWRQKLDDTRAWIDEQTETVDEDLQPLRDGKDVRCLRNLSSHVG</sequence>
<protein>
    <submittedName>
        <fullName evidence="2">Uncharacterized protein</fullName>
    </submittedName>
</protein>
<dbReference type="Proteomes" id="UP000030752">
    <property type="component" value="Unassembled WGS sequence"/>
</dbReference>
<dbReference type="OrthoDB" id="6079484at2759"/>
<dbReference type="VEuPathDB" id="FungiDB:HMPREF1541_06533"/>
<reference evidence="2 3" key="1">
    <citation type="submission" date="2013-03" db="EMBL/GenBank/DDBJ databases">
        <title>The Genome Sequence of Phialophora europaea CBS 101466.</title>
        <authorList>
            <consortium name="The Broad Institute Genomics Platform"/>
            <person name="Cuomo C."/>
            <person name="de Hoog S."/>
            <person name="Gorbushina A."/>
            <person name="Walker B."/>
            <person name="Young S.K."/>
            <person name="Zeng Q."/>
            <person name="Gargeya S."/>
            <person name="Fitzgerald M."/>
            <person name="Haas B."/>
            <person name="Abouelleil A."/>
            <person name="Allen A.W."/>
            <person name="Alvarado L."/>
            <person name="Arachchi H.M."/>
            <person name="Berlin A.M."/>
            <person name="Chapman S.B."/>
            <person name="Gainer-Dewar J."/>
            <person name="Goldberg J."/>
            <person name="Griggs A."/>
            <person name="Gujja S."/>
            <person name="Hansen M."/>
            <person name="Howarth C."/>
            <person name="Imamovic A."/>
            <person name="Ireland A."/>
            <person name="Larimer J."/>
            <person name="McCowan C."/>
            <person name="Murphy C."/>
            <person name="Pearson M."/>
            <person name="Poon T.W."/>
            <person name="Priest M."/>
            <person name="Roberts A."/>
            <person name="Saif S."/>
            <person name="Shea T."/>
            <person name="Sisk P."/>
            <person name="Sykes S."/>
            <person name="Wortman J."/>
            <person name="Nusbaum C."/>
            <person name="Birren B."/>
        </authorList>
    </citation>
    <scope>NUCLEOTIDE SEQUENCE [LARGE SCALE GENOMIC DNA]</scope>
    <source>
        <strain evidence="2 3">CBS 101466</strain>
    </source>
</reference>
<organism evidence="2 3">
    <name type="scientific">Cyphellophora europaea (strain CBS 101466)</name>
    <name type="common">Phialophora europaea</name>
    <dbReference type="NCBI Taxonomy" id="1220924"/>
    <lineage>
        <taxon>Eukaryota</taxon>
        <taxon>Fungi</taxon>
        <taxon>Dikarya</taxon>
        <taxon>Ascomycota</taxon>
        <taxon>Pezizomycotina</taxon>
        <taxon>Eurotiomycetes</taxon>
        <taxon>Chaetothyriomycetidae</taxon>
        <taxon>Chaetothyriales</taxon>
        <taxon>Cyphellophoraceae</taxon>
        <taxon>Cyphellophora</taxon>
    </lineage>
</organism>
<dbReference type="GeneID" id="19973872"/>
<evidence type="ECO:0000313" key="3">
    <source>
        <dbReference type="Proteomes" id="UP000030752"/>
    </source>
</evidence>
<dbReference type="eggNOG" id="ENOG502SS9D">
    <property type="taxonomic scope" value="Eukaryota"/>
</dbReference>
<accession>W2RRZ3</accession>